<evidence type="ECO:0000313" key="17">
    <source>
        <dbReference type="EMBL" id="SFU44447.1"/>
    </source>
</evidence>
<keyword evidence="18" id="KW-1185">Reference proteome</keyword>
<keyword evidence="8 17" id="KW-0418">Kinase</keyword>
<dbReference type="InterPro" id="IPR015813">
    <property type="entry name" value="Pyrv/PenolPyrv_kinase-like_dom"/>
</dbReference>
<feature type="binding site" evidence="13">
    <location>
        <position position="795"/>
    </location>
    <ligand>
        <name>Mg(2+)</name>
        <dbReference type="ChEBI" id="CHEBI:18420"/>
    </ligand>
</feature>
<protein>
    <recommendedName>
        <fullName evidence="4 11">Pyruvate, phosphate dikinase</fullName>
        <ecNumber evidence="3 11">2.7.9.1</ecNumber>
    </recommendedName>
</protein>
<feature type="domain" description="Pyruvate phosphate dikinase AMP/ATP-binding" evidence="15">
    <location>
        <begin position="43"/>
        <end position="293"/>
    </location>
</feature>
<evidence type="ECO:0000256" key="3">
    <source>
        <dbReference type="ARBA" id="ARBA00011994"/>
    </source>
</evidence>
<feature type="domain" description="PEP-utilising enzyme C-terminal" evidence="16">
    <location>
        <begin position="545"/>
        <end position="896"/>
    </location>
</feature>
<comment type="cofactor">
    <cofactor evidence="1 11 13">
        <name>Mg(2+)</name>
        <dbReference type="ChEBI" id="CHEBI:18420"/>
    </cofactor>
</comment>
<dbReference type="Gene3D" id="3.30.1490.20">
    <property type="entry name" value="ATP-grasp fold, A domain"/>
    <property type="match status" value="1"/>
</dbReference>
<dbReference type="GO" id="GO:0050242">
    <property type="term" value="F:pyruvate, phosphate dikinase activity"/>
    <property type="evidence" value="ECO:0007669"/>
    <property type="project" value="UniProtKB-UniRule"/>
</dbReference>
<dbReference type="SUPFAM" id="SSF56059">
    <property type="entry name" value="Glutathione synthetase ATP-binding domain-like"/>
    <property type="match status" value="1"/>
</dbReference>
<feature type="binding site" evidence="12">
    <location>
        <position position="792"/>
    </location>
    <ligand>
        <name>substrate</name>
    </ligand>
</feature>
<dbReference type="Pfam" id="PF00391">
    <property type="entry name" value="PEP-utilizers"/>
    <property type="match status" value="1"/>
</dbReference>
<dbReference type="Gene3D" id="3.30.470.20">
    <property type="entry name" value="ATP-grasp fold, B domain"/>
    <property type="match status" value="1"/>
</dbReference>
<dbReference type="Pfam" id="PF02896">
    <property type="entry name" value="PEP-utilizers_C"/>
    <property type="match status" value="1"/>
</dbReference>
<evidence type="ECO:0000256" key="11">
    <source>
        <dbReference type="PIRNR" id="PIRNR000853"/>
    </source>
</evidence>
<dbReference type="SUPFAM" id="SSF51621">
    <property type="entry name" value="Phosphoenolpyruvate/pyruvate domain"/>
    <property type="match status" value="1"/>
</dbReference>
<evidence type="ECO:0000259" key="14">
    <source>
        <dbReference type="Pfam" id="PF00391"/>
    </source>
</evidence>
<dbReference type="Gene3D" id="3.50.30.10">
    <property type="entry name" value="Phosphohistidine domain"/>
    <property type="match status" value="1"/>
</dbReference>
<evidence type="ECO:0000256" key="5">
    <source>
        <dbReference type="ARBA" id="ARBA00022679"/>
    </source>
</evidence>
<dbReference type="SUPFAM" id="SSF52009">
    <property type="entry name" value="Phosphohistidine domain"/>
    <property type="match status" value="1"/>
</dbReference>
<dbReference type="AlphaFoldDB" id="A0A1I7G7N4"/>
<dbReference type="GO" id="GO:0016301">
    <property type="term" value="F:kinase activity"/>
    <property type="evidence" value="ECO:0007669"/>
    <property type="project" value="UniProtKB-UniRule"/>
</dbReference>
<keyword evidence="9" id="KW-0067">ATP-binding</keyword>
<feature type="binding site" evidence="12">
    <location>
        <position position="795"/>
    </location>
    <ligand>
        <name>substrate</name>
    </ligand>
</feature>
<evidence type="ECO:0000256" key="6">
    <source>
        <dbReference type="ARBA" id="ARBA00022723"/>
    </source>
</evidence>
<evidence type="ECO:0000259" key="16">
    <source>
        <dbReference type="Pfam" id="PF02896"/>
    </source>
</evidence>
<dbReference type="Gene3D" id="1.20.80.30">
    <property type="match status" value="1"/>
</dbReference>
<keyword evidence="5" id="KW-0808">Transferase</keyword>
<dbReference type="EMBL" id="FPBT01000005">
    <property type="protein sequence ID" value="SFU44447.1"/>
    <property type="molecule type" value="Genomic_DNA"/>
</dbReference>
<evidence type="ECO:0000256" key="1">
    <source>
        <dbReference type="ARBA" id="ARBA00001946"/>
    </source>
</evidence>
<proteinExistence type="inferred from homology"/>
<feature type="binding site" evidence="12">
    <location>
        <position position="643"/>
    </location>
    <ligand>
        <name>substrate</name>
    </ligand>
</feature>
<keyword evidence="10 13" id="KW-0460">Magnesium</keyword>
<dbReference type="PROSITE" id="PS00742">
    <property type="entry name" value="PEP_ENZYMES_2"/>
    <property type="match status" value="1"/>
</dbReference>
<dbReference type="InterPro" id="IPR008279">
    <property type="entry name" value="PEP-util_enz_mobile_dom"/>
</dbReference>
<dbReference type="Pfam" id="PF01326">
    <property type="entry name" value="PPDK_N"/>
    <property type="match status" value="1"/>
</dbReference>
<keyword evidence="6 13" id="KW-0479">Metal-binding</keyword>
<keyword evidence="7" id="KW-0547">Nucleotide-binding</keyword>
<evidence type="ECO:0000313" key="18">
    <source>
        <dbReference type="Proteomes" id="UP000198817"/>
    </source>
</evidence>
<dbReference type="Gene3D" id="1.10.189.10">
    <property type="entry name" value="Pyruvate Phosphate Dikinase, domain 2"/>
    <property type="match status" value="1"/>
</dbReference>
<keyword evidence="17" id="KW-0670">Pyruvate</keyword>
<feature type="binding site" evidence="12">
    <location>
        <position position="793"/>
    </location>
    <ligand>
        <name>substrate</name>
    </ligand>
</feature>
<reference evidence="17 18" key="1">
    <citation type="submission" date="2016-10" db="EMBL/GenBank/DDBJ databases">
        <authorList>
            <person name="de Groot N.N."/>
        </authorList>
    </citation>
    <scope>NUCLEOTIDE SEQUENCE [LARGE SCALE GENOMIC DNA]</scope>
    <source>
        <strain evidence="17 18">KHGC13</strain>
    </source>
</reference>
<dbReference type="PIRSF" id="PIRSF000853">
    <property type="entry name" value="PPDK"/>
    <property type="match status" value="1"/>
</dbReference>
<feature type="binding site" evidence="13">
    <location>
        <position position="771"/>
    </location>
    <ligand>
        <name>Mg(2+)</name>
        <dbReference type="ChEBI" id="CHEBI:18420"/>
    </ligand>
</feature>
<comment type="similarity">
    <text evidence="2 11">Belongs to the PEP-utilizing enzyme family.</text>
</comment>
<dbReference type="InterPro" id="IPR036637">
    <property type="entry name" value="Phosphohistidine_dom_sf"/>
</dbReference>
<dbReference type="InterPro" id="IPR013815">
    <property type="entry name" value="ATP_grasp_subdomain_1"/>
</dbReference>
<dbReference type="InterPro" id="IPR002192">
    <property type="entry name" value="PPDK_AMP/ATP-bd"/>
</dbReference>
<feature type="binding site" evidence="12">
    <location>
        <position position="771"/>
    </location>
    <ligand>
        <name>substrate</name>
    </ligand>
</feature>
<feature type="domain" description="PEP-utilising enzyme mobile" evidence="14">
    <location>
        <begin position="450"/>
        <end position="529"/>
    </location>
</feature>
<sequence length="905" mass="100462">MIGPVFFSLCPDKSWPHRRSDSWCIMEKMYVCSFNEGKKEMTDLLGLKGASLAEMTRIGIPVPYGFTITTEASRKYYGDGNLVDPLLEEEIRSKLEELEQVIGRRFGDPERPLLLAVRPSAPVRGLTLGRSILDVGLTRETVEPYARSLGDRTFALDCYARLIRTYSTAAYGMKKELFTDIVNGRMAASRVSSAADLSEEDEESLVQAYEELVRGANDGRFIPQDPKTQLMDAIVSGFDCWQAPEIRQWKKACGVPEDLGIAVTVQAMVFGNKDEHSGTGVAFTRNPVTGEKQICGEFFRKAQGEDISTNRAYPGSLEKMTAAFPEAKKNFIQVCNVLEEHYRDVQSVEFSVDAGRLYILQTASAGRTAQAAVKTAVDMVEEKLITRREAVMRLRTDQVEYLIHSRFSREDEDGATLIARGTPASPGAANGQIVFTAEDARQKKSRGISTILVCRDIAPEGLSGMRYADGVLTAAGSRSIYAASLAGGQGVCCVTDCPDLTIDEEQGLLRIGDAEFARGDYISISGFNGRVYDGRLTVQPPYDWDAFGKIMSWADSFRHLRVRVNADTPEDAALALRLGAEGVGLCRSERMFYNEERAAVMRRAVLAPSPAVRREMVQKMMEFQIRDFTEIFRIMCTRPVTIRLLDPSLSVFLIGAEDDFRTMASEWGISEEEVRERASSLYEVNQTMGERGVRVGIEYPDILSMQAEAIFRAAAAVAREMEKEPDPEILVPFVVSGRELAQVKKLIRDAASRVREEEERTVEYRLGSMIEVPRAALTAGEIAEEAEFFSFGTNDLTQLVMGLSREGSGHIVRKYRERKILDRDPFLTLDQEGVGRLMMYAVEAGRKTRPNLKAGICGTHAGDPDSIDFCSRIGLNYVSCQARQVPVARLAAAQADIRAEGDRDE</sequence>
<evidence type="ECO:0000256" key="7">
    <source>
        <dbReference type="ARBA" id="ARBA00022741"/>
    </source>
</evidence>
<dbReference type="InterPro" id="IPR000121">
    <property type="entry name" value="PEP_util_C"/>
</dbReference>
<dbReference type="STRING" id="155865.SAMN05216515_10637"/>
<dbReference type="InterPro" id="IPR023151">
    <property type="entry name" value="PEP_util_CS"/>
</dbReference>
<evidence type="ECO:0000256" key="13">
    <source>
        <dbReference type="PIRSR" id="PIRSR000853-3"/>
    </source>
</evidence>
<evidence type="ECO:0000256" key="2">
    <source>
        <dbReference type="ARBA" id="ARBA00007837"/>
    </source>
</evidence>
<feature type="binding site" evidence="12">
    <location>
        <position position="587"/>
    </location>
    <ligand>
        <name>substrate</name>
    </ligand>
</feature>
<evidence type="ECO:0000256" key="10">
    <source>
        <dbReference type="ARBA" id="ARBA00022842"/>
    </source>
</evidence>
<evidence type="ECO:0000256" key="8">
    <source>
        <dbReference type="ARBA" id="ARBA00022777"/>
    </source>
</evidence>
<dbReference type="InterPro" id="IPR010121">
    <property type="entry name" value="Pyruvate_phosphate_dikinase"/>
</dbReference>
<comment type="catalytic activity">
    <reaction evidence="11">
        <text>pyruvate + phosphate + ATP = phosphoenolpyruvate + AMP + diphosphate + H(+)</text>
        <dbReference type="Rhea" id="RHEA:10756"/>
        <dbReference type="ChEBI" id="CHEBI:15361"/>
        <dbReference type="ChEBI" id="CHEBI:15378"/>
        <dbReference type="ChEBI" id="CHEBI:30616"/>
        <dbReference type="ChEBI" id="CHEBI:33019"/>
        <dbReference type="ChEBI" id="CHEBI:43474"/>
        <dbReference type="ChEBI" id="CHEBI:58702"/>
        <dbReference type="ChEBI" id="CHEBI:456215"/>
        <dbReference type="EC" id="2.7.9.1"/>
    </reaction>
</comment>
<evidence type="ECO:0000259" key="15">
    <source>
        <dbReference type="Pfam" id="PF01326"/>
    </source>
</evidence>
<dbReference type="PANTHER" id="PTHR22931">
    <property type="entry name" value="PHOSPHOENOLPYRUVATE DIKINASE-RELATED"/>
    <property type="match status" value="1"/>
</dbReference>
<name>A0A1I7G7N4_9FIRM</name>
<evidence type="ECO:0000256" key="9">
    <source>
        <dbReference type="ARBA" id="ARBA00022840"/>
    </source>
</evidence>
<organism evidence="17 18">
    <name type="scientific">Eubacterium pyruvativorans</name>
    <dbReference type="NCBI Taxonomy" id="155865"/>
    <lineage>
        <taxon>Bacteria</taxon>
        <taxon>Bacillati</taxon>
        <taxon>Bacillota</taxon>
        <taxon>Clostridia</taxon>
        <taxon>Eubacteriales</taxon>
        <taxon>Eubacteriaceae</taxon>
        <taxon>Eubacterium</taxon>
    </lineage>
</organism>
<dbReference type="NCBIfam" id="TIGR01828">
    <property type="entry name" value="pyru_phos_dikin"/>
    <property type="match status" value="1"/>
</dbReference>
<gene>
    <name evidence="17" type="ORF">SAMN05216508_10536</name>
</gene>
<dbReference type="Proteomes" id="UP000198817">
    <property type="component" value="Unassembled WGS sequence"/>
</dbReference>
<dbReference type="Gene3D" id="3.20.20.60">
    <property type="entry name" value="Phosphoenolpyruvate-binding domains"/>
    <property type="match status" value="1"/>
</dbReference>
<accession>A0A1I7G7N4</accession>
<evidence type="ECO:0000256" key="12">
    <source>
        <dbReference type="PIRSR" id="PIRSR000853-2"/>
    </source>
</evidence>
<dbReference type="PANTHER" id="PTHR22931:SF9">
    <property type="entry name" value="PYRUVATE, PHOSPHATE DIKINASE 1, CHLOROPLASTIC"/>
    <property type="match status" value="1"/>
</dbReference>
<feature type="binding site" evidence="12">
    <location>
        <position position="794"/>
    </location>
    <ligand>
        <name>substrate</name>
    </ligand>
</feature>
<dbReference type="EC" id="2.7.9.1" evidence="3 11"/>
<evidence type="ECO:0000256" key="4">
    <source>
        <dbReference type="ARBA" id="ARBA00020138"/>
    </source>
</evidence>
<dbReference type="GO" id="GO:0005524">
    <property type="term" value="F:ATP binding"/>
    <property type="evidence" value="ECO:0007669"/>
    <property type="project" value="UniProtKB-UniRule"/>
</dbReference>
<dbReference type="GO" id="GO:0046872">
    <property type="term" value="F:metal ion binding"/>
    <property type="evidence" value="ECO:0007669"/>
    <property type="project" value="UniProtKB-UniRule"/>
</dbReference>
<dbReference type="InterPro" id="IPR040442">
    <property type="entry name" value="Pyrv_kinase-like_dom_sf"/>
</dbReference>